<evidence type="ECO:0000313" key="2">
    <source>
        <dbReference type="Proteomes" id="UP001595962"/>
    </source>
</evidence>
<sequence>MLKKYLQQIRQGKAVHYGRMLEFLPPDFVRRKSELFKVRQLGSGRWQVHILSEPLFAELERYAIHPSSRREAALLGDSHQLGTGVLFQLVYHQQCQNQQPEAVVLTSTQQWQSYQPKNNLLLIENEHCFFRYPEFLPVLSQMLALPVDVSEFDLAYAAGSKASSALLTRFYQQYQRIFCAFDFDAAGLELYDLLRQRQGEKVRFVAPADCSPWLDLFVHKAKQPTAMVKALALCEKHQLFGLQQALQQKDCFLEQEALLQTKHRDRAVVD</sequence>
<evidence type="ECO:0000313" key="1">
    <source>
        <dbReference type="EMBL" id="MFC4656018.1"/>
    </source>
</evidence>
<dbReference type="Proteomes" id="UP001595962">
    <property type="component" value="Unassembled WGS sequence"/>
</dbReference>
<proteinExistence type="predicted"/>
<name>A0ABV9JP33_9GAMM</name>
<dbReference type="RefSeq" id="WP_377334699.1">
    <property type="nucleotide sequence ID" value="NZ_JBHSGB010000012.1"/>
</dbReference>
<accession>A0ABV9JP33</accession>
<organism evidence="1 2">
    <name type="scientific">Rheinheimera marina</name>
    <dbReference type="NCBI Taxonomy" id="1774958"/>
    <lineage>
        <taxon>Bacteria</taxon>
        <taxon>Pseudomonadati</taxon>
        <taxon>Pseudomonadota</taxon>
        <taxon>Gammaproteobacteria</taxon>
        <taxon>Chromatiales</taxon>
        <taxon>Chromatiaceae</taxon>
        <taxon>Rheinheimera</taxon>
    </lineage>
</organism>
<keyword evidence="2" id="KW-1185">Reference proteome</keyword>
<dbReference type="EMBL" id="JBHSGB010000012">
    <property type="protein sequence ID" value="MFC4656018.1"/>
    <property type="molecule type" value="Genomic_DNA"/>
</dbReference>
<reference evidence="2" key="1">
    <citation type="journal article" date="2019" name="Int. J. Syst. Evol. Microbiol.">
        <title>The Global Catalogue of Microorganisms (GCM) 10K type strain sequencing project: providing services to taxonomists for standard genome sequencing and annotation.</title>
        <authorList>
            <consortium name="The Broad Institute Genomics Platform"/>
            <consortium name="The Broad Institute Genome Sequencing Center for Infectious Disease"/>
            <person name="Wu L."/>
            <person name="Ma J."/>
        </authorList>
    </citation>
    <scope>NUCLEOTIDE SEQUENCE [LARGE SCALE GENOMIC DNA]</scope>
    <source>
        <strain evidence="2">DT28</strain>
    </source>
</reference>
<protein>
    <recommendedName>
        <fullName evidence="3">Wadjet protein JetD C-terminal domain-containing protein</fullName>
    </recommendedName>
</protein>
<comment type="caution">
    <text evidence="1">The sequence shown here is derived from an EMBL/GenBank/DDBJ whole genome shotgun (WGS) entry which is preliminary data.</text>
</comment>
<gene>
    <name evidence="1" type="ORF">ACFO3I_13470</name>
</gene>
<evidence type="ECO:0008006" key="3">
    <source>
        <dbReference type="Google" id="ProtNLM"/>
    </source>
</evidence>